<reference evidence="11 12" key="1">
    <citation type="submission" date="2015-03" db="EMBL/GenBank/DDBJ databases">
        <authorList>
            <person name="Radwan O."/>
            <person name="Al-Naeli F.A."/>
            <person name="Rendon G.A."/>
            <person name="Fields C."/>
        </authorList>
    </citation>
    <scope>NUCLEOTIDE SEQUENCE [LARGE SCALE GENOMIC DNA]</scope>
    <source>
        <strain evidence="11">CR-DP1</strain>
    </source>
</reference>
<evidence type="ECO:0000256" key="9">
    <source>
        <dbReference type="SAM" id="MobiDB-lite"/>
    </source>
</evidence>
<dbReference type="GO" id="GO:0070536">
    <property type="term" value="P:protein K63-linked deubiquitination"/>
    <property type="evidence" value="ECO:0007669"/>
    <property type="project" value="InterPro"/>
</dbReference>
<name>A0A0F4ZJQ7_9PEZI</name>
<evidence type="ECO:0000256" key="1">
    <source>
        <dbReference type="ARBA" id="ARBA00001947"/>
    </source>
</evidence>
<dbReference type="GO" id="GO:0016020">
    <property type="term" value="C:membrane"/>
    <property type="evidence" value="ECO:0007669"/>
    <property type="project" value="TreeGrafter"/>
</dbReference>
<dbReference type="PANTHER" id="PTHR12947:SF13">
    <property type="entry name" value="FI19924P1"/>
    <property type="match status" value="1"/>
</dbReference>
<evidence type="ECO:0000256" key="4">
    <source>
        <dbReference type="ARBA" id="ARBA00022723"/>
    </source>
</evidence>
<dbReference type="MEROPS" id="M67.A06"/>
<dbReference type="GO" id="GO:0061578">
    <property type="term" value="F:K63-linked deubiquitinase activity"/>
    <property type="evidence" value="ECO:0007669"/>
    <property type="project" value="InterPro"/>
</dbReference>
<dbReference type="CDD" id="cd08066">
    <property type="entry name" value="MPN_AMSH_like"/>
    <property type="match status" value="1"/>
</dbReference>
<dbReference type="GO" id="GO:0140492">
    <property type="term" value="F:metal-dependent deubiquitinase activity"/>
    <property type="evidence" value="ECO:0007669"/>
    <property type="project" value="InterPro"/>
</dbReference>
<feature type="domain" description="MPN" evidence="10">
    <location>
        <begin position="327"/>
        <end position="454"/>
    </location>
</feature>
<organism evidence="11 12">
    <name type="scientific">Thielaviopsis punctulata</name>
    <dbReference type="NCBI Taxonomy" id="72032"/>
    <lineage>
        <taxon>Eukaryota</taxon>
        <taxon>Fungi</taxon>
        <taxon>Dikarya</taxon>
        <taxon>Ascomycota</taxon>
        <taxon>Pezizomycotina</taxon>
        <taxon>Sordariomycetes</taxon>
        <taxon>Hypocreomycetidae</taxon>
        <taxon>Microascales</taxon>
        <taxon>Ceratocystidaceae</taxon>
        <taxon>Thielaviopsis</taxon>
    </lineage>
</organism>
<dbReference type="SMART" id="SM00232">
    <property type="entry name" value="JAB_MPN"/>
    <property type="match status" value="1"/>
</dbReference>
<dbReference type="InterPro" id="IPR044098">
    <property type="entry name" value="STAMBP/STALP-like_MPN"/>
</dbReference>
<dbReference type="Proteomes" id="UP000033483">
    <property type="component" value="Unassembled WGS sequence"/>
</dbReference>
<dbReference type="FunFam" id="3.40.140.10:FF:000033">
    <property type="entry name" value="AMSH-like protease sst2"/>
    <property type="match status" value="1"/>
</dbReference>
<comment type="similarity">
    <text evidence="2">Belongs to the peptidase M67C family.</text>
</comment>
<dbReference type="Gene3D" id="1.20.58.80">
    <property type="entry name" value="Phosphotransferase system, lactose/cellobiose-type IIA subunit"/>
    <property type="match status" value="1"/>
</dbReference>
<evidence type="ECO:0000256" key="5">
    <source>
        <dbReference type="ARBA" id="ARBA00022786"/>
    </source>
</evidence>
<keyword evidence="7" id="KW-0862">Zinc</keyword>
<keyword evidence="4" id="KW-0479">Metal-binding</keyword>
<dbReference type="AlphaFoldDB" id="A0A0F4ZJQ7"/>
<dbReference type="GO" id="GO:0006508">
    <property type="term" value="P:proteolysis"/>
    <property type="evidence" value="ECO:0007669"/>
    <property type="project" value="UniProtKB-KW"/>
</dbReference>
<dbReference type="InterPro" id="IPR037518">
    <property type="entry name" value="MPN"/>
</dbReference>
<evidence type="ECO:0000313" key="12">
    <source>
        <dbReference type="Proteomes" id="UP000033483"/>
    </source>
</evidence>
<dbReference type="OrthoDB" id="3640at2759"/>
<evidence type="ECO:0000256" key="7">
    <source>
        <dbReference type="ARBA" id="ARBA00022833"/>
    </source>
</evidence>
<keyword evidence="3" id="KW-0645">Protease</keyword>
<dbReference type="InterPro" id="IPR000555">
    <property type="entry name" value="JAMM/MPN+_dom"/>
</dbReference>
<keyword evidence="12" id="KW-1185">Reference proteome</keyword>
<comment type="cofactor">
    <cofactor evidence="1">
        <name>Zn(2+)</name>
        <dbReference type="ChEBI" id="CHEBI:29105"/>
    </cofactor>
</comment>
<evidence type="ECO:0000313" key="11">
    <source>
        <dbReference type="EMBL" id="KKA30849.1"/>
    </source>
</evidence>
<accession>A0A0F4ZJQ7</accession>
<evidence type="ECO:0000256" key="6">
    <source>
        <dbReference type="ARBA" id="ARBA00022801"/>
    </source>
</evidence>
<keyword evidence="5" id="KW-0833">Ubl conjugation pathway</keyword>
<protein>
    <recommendedName>
        <fullName evidence="10">MPN domain-containing protein</fullName>
    </recommendedName>
</protein>
<keyword evidence="8" id="KW-0482">Metalloprotease</keyword>
<dbReference type="GO" id="GO:0046872">
    <property type="term" value="F:metal ion binding"/>
    <property type="evidence" value="ECO:0007669"/>
    <property type="project" value="UniProtKB-KW"/>
</dbReference>
<dbReference type="Pfam" id="PF01398">
    <property type="entry name" value="JAB"/>
    <property type="match status" value="1"/>
</dbReference>
<comment type="caution">
    <text evidence="11">The sequence shown here is derived from an EMBL/GenBank/DDBJ whole genome shotgun (WGS) entry which is preliminary data.</text>
</comment>
<dbReference type="SUPFAM" id="SSF102712">
    <property type="entry name" value="JAB1/MPN domain"/>
    <property type="match status" value="1"/>
</dbReference>
<evidence type="ECO:0000256" key="3">
    <source>
        <dbReference type="ARBA" id="ARBA00022670"/>
    </source>
</evidence>
<proteinExistence type="inferred from homology"/>
<dbReference type="EMBL" id="LAEV01000214">
    <property type="protein sequence ID" value="KKA30849.1"/>
    <property type="molecule type" value="Genomic_DNA"/>
</dbReference>
<keyword evidence="6" id="KW-0378">Hydrolase</keyword>
<sequence>MSGSALARGGRPPSVKEITKMAEDFDFKTNLEFRYWARSTKTLYQEAMFAAKDHDFRRAYFHLYRYSILVLQLLPTHPAFKNAENKRLYRPLMKGLPEALKHMEEFKPQIDAEFTAWARLQPAAASTPSAPPSQRDMFRDVLDPHARSNVRVLDAAQNLDLAQQQQQQQHINAADIDDEAFRAHMEAVRRNLSFYSQKPAVPEKIAASAPAYAYPVVARSRPVDFIPECADEMPLAPPRPPKLGEAYEPPAAAELDTLPPAVPPRPLDSTLPRPSDYTSPAPAIPGKFALEPTLPPKISAPTPEPAEDEFVFAPGAYLESGEPLRPMFLPAGLRKAFVALARSNTERRVETCGMLCGAPQNGALYIHELLVPQQVGTADTCETVNELAIFEHLEKHSLVCYGWIHTHPTQTCFMSSRDLHTHASYQAGLSEAIAIVCAPSSEPSYGIFRLTDPAGKDHILDCRQTATFHPHAIDNIYTKCNKPVGHVMEREDLTFTVVDLR</sequence>
<evidence type="ECO:0000256" key="8">
    <source>
        <dbReference type="ARBA" id="ARBA00023049"/>
    </source>
</evidence>
<dbReference type="PROSITE" id="PS50249">
    <property type="entry name" value="MPN"/>
    <property type="match status" value="1"/>
</dbReference>
<dbReference type="Gene3D" id="3.40.140.10">
    <property type="entry name" value="Cytidine Deaminase, domain 2"/>
    <property type="match status" value="1"/>
</dbReference>
<evidence type="ECO:0000259" key="10">
    <source>
        <dbReference type="PROSITE" id="PS50249"/>
    </source>
</evidence>
<feature type="region of interest" description="Disordered" evidence="9">
    <location>
        <begin position="255"/>
        <end position="284"/>
    </location>
</feature>
<dbReference type="GO" id="GO:0005768">
    <property type="term" value="C:endosome"/>
    <property type="evidence" value="ECO:0007669"/>
    <property type="project" value="TreeGrafter"/>
</dbReference>
<gene>
    <name evidence="11" type="ORF">TD95_000731</name>
</gene>
<dbReference type="PANTHER" id="PTHR12947">
    <property type="entry name" value="AMSH-LIKE PROTEASE"/>
    <property type="match status" value="1"/>
</dbReference>
<evidence type="ECO:0000256" key="2">
    <source>
        <dbReference type="ARBA" id="ARBA00010981"/>
    </source>
</evidence>